<dbReference type="Proteomes" id="UP000887580">
    <property type="component" value="Unplaced"/>
</dbReference>
<evidence type="ECO:0000313" key="2">
    <source>
        <dbReference type="WBParaSite" id="PS1159_v2.g3628.t1"/>
    </source>
</evidence>
<sequence length="295" mass="33609">MSANKIIPFIFLVSVFTLSLFVLIKFNNSLPLNFLSESVPSATANSKEKFKYCVQKIGQVYYSETYRFFAEFDLCMTTYFSIDYQKLDNFPNGATGERKVFLPMAKDFRKEECRWLTIGIGGLVAAEEQFHAKYPNCKIYGVEPANQGNFSKTGEVLTAGVGLEDDGKNKDFKIISLPKVLDEFVHSRLIHYLSIDIESYEMIILQELIGTGKFANKNITFCQIDAELHNPKQGGQHELAANINRIKWIIDFLDDSSPYIPIFTVSYLPAHKVTFVNVENSECEKAFKIKSYLEN</sequence>
<reference evidence="2" key="1">
    <citation type="submission" date="2022-11" db="UniProtKB">
        <authorList>
            <consortium name="WormBaseParasite"/>
        </authorList>
    </citation>
    <scope>IDENTIFICATION</scope>
</reference>
<proteinExistence type="predicted"/>
<name>A0AC35GCH9_9BILA</name>
<dbReference type="WBParaSite" id="PS1159_v2.g3628.t1">
    <property type="protein sequence ID" value="PS1159_v2.g3628.t1"/>
    <property type="gene ID" value="PS1159_v2.g3628"/>
</dbReference>
<organism evidence="1 2">
    <name type="scientific">Panagrolaimus sp. PS1159</name>
    <dbReference type="NCBI Taxonomy" id="55785"/>
    <lineage>
        <taxon>Eukaryota</taxon>
        <taxon>Metazoa</taxon>
        <taxon>Ecdysozoa</taxon>
        <taxon>Nematoda</taxon>
        <taxon>Chromadorea</taxon>
        <taxon>Rhabditida</taxon>
        <taxon>Tylenchina</taxon>
        <taxon>Panagrolaimomorpha</taxon>
        <taxon>Panagrolaimoidea</taxon>
        <taxon>Panagrolaimidae</taxon>
        <taxon>Panagrolaimus</taxon>
    </lineage>
</organism>
<accession>A0AC35GCH9</accession>
<evidence type="ECO:0000313" key="1">
    <source>
        <dbReference type="Proteomes" id="UP000887580"/>
    </source>
</evidence>
<protein>
    <submittedName>
        <fullName evidence="2">Methyltransferase FkbM domain-containing protein</fullName>
    </submittedName>
</protein>